<reference evidence="2" key="1">
    <citation type="submission" date="2013-05" db="EMBL/GenBank/DDBJ databases">
        <authorList>
            <person name="Harkins D.M."/>
            <person name="Durkin A.S."/>
            <person name="Brinkac L.M."/>
            <person name="Haft D.H."/>
            <person name="Selengut J.D."/>
            <person name="Sanka R."/>
            <person name="DePew J."/>
            <person name="Purushe J."/>
            <person name="Hartskeerl R.A."/>
            <person name="Ahmed A."/>
            <person name="van der Linden H."/>
            <person name="Goris M.G.A."/>
            <person name="Vinetz J.M."/>
            <person name="Sutton G.G."/>
            <person name="Nierman W.C."/>
            <person name="Fouts D.E."/>
        </authorList>
    </citation>
    <scope>NUCLEOTIDE SEQUENCE [LARGE SCALE GENOMIC DNA]</scope>
    <source>
        <strain evidence="2">L 60</strain>
    </source>
</reference>
<organism evidence="2 3">
    <name type="scientific">Leptospira alexanderi serovar Manhao 3 str. L 60</name>
    <dbReference type="NCBI Taxonomy" id="1049759"/>
    <lineage>
        <taxon>Bacteria</taxon>
        <taxon>Pseudomonadati</taxon>
        <taxon>Spirochaetota</taxon>
        <taxon>Spirochaetia</taxon>
        <taxon>Leptospirales</taxon>
        <taxon>Leptospiraceae</taxon>
        <taxon>Leptospira</taxon>
    </lineage>
</organism>
<dbReference type="AlphaFoldDB" id="V6HWP6"/>
<gene>
    <name evidence="2" type="ORF">LEP1GSC062_4304</name>
</gene>
<keyword evidence="1" id="KW-0812">Transmembrane</keyword>
<dbReference type="EMBL" id="AHMT02000050">
    <property type="protein sequence ID" value="EQA61407.1"/>
    <property type="molecule type" value="Genomic_DNA"/>
</dbReference>
<sequence length="69" mass="7838">MYPILGFSKISELLDIALGMFLFVLICIFLHLLVGNSPFKLCLKLLNSEKIPIRFVLYGLANKNSSYRS</sequence>
<evidence type="ECO:0000256" key="1">
    <source>
        <dbReference type="SAM" id="Phobius"/>
    </source>
</evidence>
<feature type="transmembrane region" description="Helical" evidence="1">
    <location>
        <begin position="16"/>
        <end position="34"/>
    </location>
</feature>
<protein>
    <submittedName>
        <fullName evidence="2">Uncharacterized protein</fullName>
    </submittedName>
</protein>
<accession>V6HWP6</accession>
<dbReference type="Proteomes" id="UP000018747">
    <property type="component" value="Unassembled WGS sequence"/>
</dbReference>
<proteinExistence type="predicted"/>
<name>V6HWP6_9LEPT</name>
<comment type="caution">
    <text evidence="2">The sequence shown here is derived from an EMBL/GenBank/DDBJ whole genome shotgun (WGS) entry which is preliminary data.</text>
</comment>
<keyword evidence="1" id="KW-1133">Transmembrane helix</keyword>
<evidence type="ECO:0000313" key="2">
    <source>
        <dbReference type="EMBL" id="EQA61407.1"/>
    </source>
</evidence>
<keyword evidence="3" id="KW-1185">Reference proteome</keyword>
<keyword evidence="1" id="KW-0472">Membrane</keyword>
<evidence type="ECO:0000313" key="3">
    <source>
        <dbReference type="Proteomes" id="UP000018747"/>
    </source>
</evidence>